<dbReference type="AlphaFoldDB" id="A0A4D6XJH8"/>
<gene>
    <name evidence="1" type="ORF">E6B08_23215</name>
</gene>
<protein>
    <submittedName>
        <fullName evidence="1">Uncharacterized protein</fullName>
    </submittedName>
</protein>
<dbReference type="Proteomes" id="UP000298551">
    <property type="component" value="Chromosome"/>
</dbReference>
<sequence>MVEAFDLVVSFIEADTGLKLSDELLGKMLDNFSSNKVYEYAAINIYNLPYAFAYLTQPQDIFGCGVDERIASAIDKRCTSFYVYNQRFGRFIKRRQGHRGNLRLQFEGHAASTLKGGSESMIMRIVEVLPEGVGETVSDIYTKTIFLDNARFFNVYKKRQRRMNLAASKLQSPMSSAPVRHLL</sequence>
<reference evidence="2" key="1">
    <citation type="submission" date="2019-04" db="EMBL/GenBank/DDBJ databases">
        <title>Genome sequence of Pseudomonas putida 1290, an auxin catabolizing strain.</title>
        <authorList>
            <person name="Laird T.S."/>
            <person name="Leveau J.H.J."/>
        </authorList>
    </citation>
    <scope>NUCLEOTIDE SEQUENCE [LARGE SCALE GENOMIC DNA]</scope>
    <source>
        <strain evidence="2">1290</strain>
    </source>
</reference>
<name>A0A4D6XJH8_PSEPU</name>
<dbReference type="EMBL" id="CP039371">
    <property type="protein sequence ID" value="QCI15554.1"/>
    <property type="molecule type" value="Genomic_DNA"/>
</dbReference>
<organism evidence="1 2">
    <name type="scientific">Pseudomonas putida</name>
    <name type="common">Arthrobacter siderocapsulatus</name>
    <dbReference type="NCBI Taxonomy" id="303"/>
    <lineage>
        <taxon>Bacteria</taxon>
        <taxon>Pseudomonadati</taxon>
        <taxon>Pseudomonadota</taxon>
        <taxon>Gammaproteobacteria</taxon>
        <taxon>Pseudomonadales</taxon>
        <taxon>Pseudomonadaceae</taxon>
        <taxon>Pseudomonas</taxon>
    </lineage>
</organism>
<proteinExistence type="predicted"/>
<evidence type="ECO:0000313" key="1">
    <source>
        <dbReference type="EMBL" id="QCI15554.1"/>
    </source>
</evidence>
<dbReference type="OrthoDB" id="6983824at2"/>
<evidence type="ECO:0000313" key="2">
    <source>
        <dbReference type="Proteomes" id="UP000298551"/>
    </source>
</evidence>
<accession>A0A4D6XJH8</accession>